<feature type="domain" description="Sulfotransferase" evidence="2">
    <location>
        <begin position="394"/>
        <end position="529"/>
    </location>
</feature>
<organism evidence="3 4">
    <name type="scientific">Edaphochlamys debaryana</name>
    <dbReference type="NCBI Taxonomy" id="47281"/>
    <lineage>
        <taxon>Eukaryota</taxon>
        <taxon>Viridiplantae</taxon>
        <taxon>Chlorophyta</taxon>
        <taxon>core chlorophytes</taxon>
        <taxon>Chlorophyceae</taxon>
        <taxon>CS clade</taxon>
        <taxon>Chlamydomonadales</taxon>
        <taxon>Chlamydomonadales incertae sedis</taxon>
        <taxon>Edaphochlamys</taxon>
    </lineage>
</organism>
<dbReference type="InterPro" id="IPR027417">
    <property type="entry name" value="P-loop_NTPase"/>
</dbReference>
<reference evidence="3" key="1">
    <citation type="journal article" date="2020" name="bioRxiv">
        <title>Comparative genomics of Chlamydomonas.</title>
        <authorList>
            <person name="Craig R.J."/>
            <person name="Hasan A.R."/>
            <person name="Ness R.W."/>
            <person name="Keightley P.D."/>
        </authorList>
    </citation>
    <scope>NUCLEOTIDE SEQUENCE</scope>
    <source>
        <strain evidence="3">CCAP 11/70</strain>
    </source>
</reference>
<dbReference type="EMBL" id="JAEHOE010000009">
    <property type="protein sequence ID" value="KAG2498747.1"/>
    <property type="molecule type" value="Genomic_DNA"/>
</dbReference>
<dbReference type="PANTHER" id="PTHR15723:SF0">
    <property type="entry name" value="CARBOHYDRATE SULFOTRANSFERASE 15"/>
    <property type="match status" value="1"/>
</dbReference>
<dbReference type="AlphaFoldDB" id="A0A836C4G4"/>
<accession>A0A836C4G4</accession>
<comment type="caution">
    <text evidence="3">The sequence shown here is derived from an EMBL/GenBank/DDBJ whole genome shotgun (WGS) entry which is preliminary data.</text>
</comment>
<dbReference type="Gene3D" id="3.40.50.300">
    <property type="entry name" value="P-loop containing nucleotide triphosphate hydrolases"/>
    <property type="match status" value="1"/>
</dbReference>
<dbReference type="InterPro" id="IPR052654">
    <property type="entry name" value="CS_Sulfotransferase"/>
</dbReference>
<protein>
    <recommendedName>
        <fullName evidence="2">Sulfotransferase domain-containing protein</fullName>
    </recommendedName>
</protein>
<sequence length="647" mass="72619">MQNQQQQQQQGFQQQGFQQGFQQQQQQGGFQQGGFQQGGFQQGGFQQGGFQQGGFQQGGLQQQQGGFQQGGFQQGGFQQQQGGYQQQGGFQQQQGNLQGQNQGQGQGQGQQQQQHPLPPRIIRGWELREVLGRLDKEIYDNAPGPEKPFIPELKNPCWAVGAPGDEGGVSGLPPVRCLPYAMIVGGFQSGAASLFQALFKHPMVVKSPVSRWHFWAEEGKTLKAYLDQNANASHKIAKWTVDTATWGIEAGLDPRQVAHEAAAAAAGRAAVAAAMAAQAKKGGRKGPIWRKPLPTMGPLWLLSQQKIIVDGSASTFAFYWSPGMRAHRAFSASMSACWKGCEKDHREGPPRDKCREGCFPMAREADRKAARNMGMPYDDLSLPLIMSAVYGRRPPKLVIMLRNPIERLYSAFWHYGHYQTRYGATSEGFSKYVNEQLEPVRDCLRRNGTSGHEGADTSCIFHFETWGLQQERLFFHADQILRGVYVLYLELWLKYFDPSTILIIRSEDYYASPVRTYMRMLDFLELDPETIAYHERITRLTRGSGPGPNDTLPWSKVEDIIQILPDEKLWVDIKRTLTQDKAGRYAVNRAASGGDTTGDPAADVLARKALRPQMSPLTRQQLQQFYAPYNMRLAHLLNDPSFIREWR</sequence>
<dbReference type="PANTHER" id="PTHR15723">
    <property type="entry name" value="CARBOHYDRATE SULFOTRANSFERASE 15"/>
    <property type="match status" value="1"/>
</dbReference>
<evidence type="ECO:0000259" key="2">
    <source>
        <dbReference type="Pfam" id="PF00685"/>
    </source>
</evidence>
<dbReference type="GO" id="GO:0050659">
    <property type="term" value="F:N-acetylgalactosamine 4-sulfate 6-O-sulfotransferase activity"/>
    <property type="evidence" value="ECO:0007669"/>
    <property type="project" value="TreeGrafter"/>
</dbReference>
<dbReference type="Pfam" id="PF00685">
    <property type="entry name" value="Sulfotransfer_1"/>
    <property type="match status" value="1"/>
</dbReference>
<feature type="region of interest" description="Disordered" evidence="1">
    <location>
        <begin position="1"/>
        <end position="117"/>
    </location>
</feature>
<gene>
    <name evidence="3" type="ORF">HYH03_003486</name>
</gene>
<keyword evidence="4" id="KW-1185">Reference proteome</keyword>
<dbReference type="SUPFAM" id="SSF52540">
    <property type="entry name" value="P-loop containing nucleoside triphosphate hydrolases"/>
    <property type="match status" value="1"/>
</dbReference>
<evidence type="ECO:0000256" key="1">
    <source>
        <dbReference type="SAM" id="MobiDB-lite"/>
    </source>
</evidence>
<dbReference type="InterPro" id="IPR000863">
    <property type="entry name" value="Sulfotransferase_dom"/>
</dbReference>
<feature type="compositionally biased region" description="Low complexity" evidence="1">
    <location>
        <begin position="75"/>
        <end position="101"/>
    </location>
</feature>
<dbReference type="Proteomes" id="UP000612055">
    <property type="component" value="Unassembled WGS sequence"/>
</dbReference>
<feature type="compositionally biased region" description="Low complexity" evidence="1">
    <location>
        <begin position="1"/>
        <end position="29"/>
    </location>
</feature>
<name>A0A836C4G4_9CHLO</name>
<proteinExistence type="predicted"/>
<dbReference type="GO" id="GO:0019319">
    <property type="term" value="P:hexose biosynthetic process"/>
    <property type="evidence" value="ECO:0007669"/>
    <property type="project" value="TreeGrafter"/>
</dbReference>
<evidence type="ECO:0000313" key="3">
    <source>
        <dbReference type="EMBL" id="KAG2498747.1"/>
    </source>
</evidence>
<feature type="compositionally biased region" description="Gly residues" evidence="1">
    <location>
        <begin position="30"/>
        <end position="57"/>
    </location>
</feature>
<evidence type="ECO:0000313" key="4">
    <source>
        <dbReference type="Proteomes" id="UP000612055"/>
    </source>
</evidence>
<dbReference type="OrthoDB" id="526228at2759"/>